<dbReference type="SUPFAM" id="SSF50494">
    <property type="entry name" value="Trypsin-like serine proteases"/>
    <property type="match status" value="1"/>
</dbReference>
<gene>
    <name evidence="6" type="ORF">C7Y72_12220</name>
</gene>
<dbReference type="PRINTS" id="PR00722">
    <property type="entry name" value="CHYMOTRYPSIN"/>
</dbReference>
<evidence type="ECO:0000259" key="5">
    <source>
        <dbReference type="PROSITE" id="PS50240"/>
    </source>
</evidence>
<dbReference type="PROSITE" id="PS00135">
    <property type="entry name" value="TRYPSIN_SER"/>
    <property type="match status" value="1"/>
</dbReference>
<dbReference type="InterPro" id="IPR001254">
    <property type="entry name" value="Trypsin_dom"/>
</dbReference>
<evidence type="ECO:0000313" key="7">
    <source>
        <dbReference type="Proteomes" id="UP000240739"/>
    </source>
</evidence>
<keyword evidence="7" id="KW-1185">Reference proteome</keyword>
<dbReference type="AlphaFoldDB" id="A0A2T4UMA3"/>
<accession>A0A2T4UMA3</accession>
<dbReference type="PANTHER" id="PTHR24276">
    <property type="entry name" value="POLYSERASE-RELATED"/>
    <property type="match status" value="1"/>
</dbReference>
<evidence type="ECO:0000256" key="3">
    <source>
        <dbReference type="RuleBase" id="RU363034"/>
    </source>
</evidence>
<feature type="chain" id="PRO_5015786611" description="Peptidase S1 domain-containing protein" evidence="4">
    <location>
        <begin position="26"/>
        <end position="499"/>
    </location>
</feature>
<dbReference type="RefSeq" id="WP_107568993.1">
    <property type="nucleotide sequence ID" value="NZ_PYYB01000001.1"/>
</dbReference>
<name>A0A2T4UMA3_9ACTN</name>
<comment type="caution">
    <text evidence="6">The sequence shown here is derived from an EMBL/GenBank/DDBJ whole genome shotgun (WGS) entry which is preliminary data.</text>
</comment>
<dbReference type="InterPro" id="IPR050430">
    <property type="entry name" value="Peptidase_S1"/>
</dbReference>
<dbReference type="PROSITE" id="PS00134">
    <property type="entry name" value="TRYPSIN_HIS"/>
    <property type="match status" value="1"/>
</dbReference>
<dbReference type="InterPro" id="IPR001314">
    <property type="entry name" value="Peptidase_S1A"/>
</dbReference>
<dbReference type="Gene3D" id="2.40.10.10">
    <property type="entry name" value="Trypsin-like serine proteases"/>
    <property type="match status" value="1"/>
</dbReference>
<proteinExistence type="inferred from homology"/>
<feature type="signal peptide" evidence="4">
    <location>
        <begin position="1"/>
        <end position="25"/>
    </location>
</feature>
<dbReference type="Pfam" id="PF00089">
    <property type="entry name" value="Trypsin"/>
    <property type="match status" value="1"/>
</dbReference>
<dbReference type="GO" id="GO:0006508">
    <property type="term" value="P:proteolysis"/>
    <property type="evidence" value="ECO:0007669"/>
    <property type="project" value="UniProtKB-KW"/>
</dbReference>
<dbReference type="SMART" id="SM00020">
    <property type="entry name" value="Tryp_SPc"/>
    <property type="match status" value="1"/>
</dbReference>
<dbReference type="InterPro" id="IPR009003">
    <property type="entry name" value="Peptidase_S1_PA"/>
</dbReference>
<comment type="similarity">
    <text evidence="1">Belongs to the peptidase S1 family.</text>
</comment>
<keyword evidence="4" id="KW-0732">Signal</keyword>
<dbReference type="OrthoDB" id="1496095at2"/>
<dbReference type="Proteomes" id="UP000240739">
    <property type="component" value="Unassembled WGS sequence"/>
</dbReference>
<sequence length="499" mass="50503">MSGTTGRVAAALLAVCALGATDARAADHSARIVGGTPSASGAWPAQAHVTGDQGLVATGCGGTLVSARYVLTAAHCVGNAFGAVLAPSAFTVRLGSDMADRGGQTYAVDAVTRHEGWTSSTTENDLALLHLAQPAPQEPQTLIAEDETALWAPGTAAKVIGWGLTSTNGQGSDVLLEAPLPMVSDDECTRAWNDTFKPANQVCAGGGSTDSCQGDSGGPLLVPRGDGFATVGIVSYGTSEGCATPGIPSVYTRIGAPALNQWIRARVPTLRIRPSVAGPRAGTAVTLTADASGPATAAAGQIVWDLDGDGAFDDATGATAPVLFAAGRRTVRAAVALPDGDRAVARTTIEVRPARTVPAGVAANGRTLAAIPDPFAAPAGGAALLRTQIARPARTFALPRLRGSRLRATIACATACSARATLVVSAATARSLGLRSRTIGSGTAKLAGARVADVTVRVPTAVRRKLLAPRVLRGELRIRVRADGRTLSRTAAVTGRATR</sequence>
<dbReference type="InterPro" id="IPR033116">
    <property type="entry name" value="TRYPSIN_SER"/>
</dbReference>
<dbReference type="InterPro" id="IPR018114">
    <property type="entry name" value="TRYPSIN_HIS"/>
</dbReference>
<dbReference type="GO" id="GO:0004252">
    <property type="term" value="F:serine-type endopeptidase activity"/>
    <property type="evidence" value="ECO:0007669"/>
    <property type="project" value="InterPro"/>
</dbReference>
<reference evidence="6 7" key="1">
    <citation type="submission" date="2018-03" db="EMBL/GenBank/DDBJ databases">
        <title>Aquarubrobacter algicola gen. nov., sp. nov., a novel actinobacterium isolated from shallow eutrophic lake during the end of cyanobacterial harmful algal blooms.</title>
        <authorList>
            <person name="Chun S.J."/>
        </authorList>
    </citation>
    <scope>NUCLEOTIDE SEQUENCE [LARGE SCALE GENOMIC DNA]</scope>
    <source>
        <strain evidence="6 7">Seoho-28</strain>
    </source>
</reference>
<evidence type="ECO:0000256" key="1">
    <source>
        <dbReference type="ARBA" id="ARBA00007664"/>
    </source>
</evidence>
<dbReference type="EMBL" id="PYYB01000001">
    <property type="protein sequence ID" value="PTL60348.1"/>
    <property type="molecule type" value="Genomic_DNA"/>
</dbReference>
<keyword evidence="3" id="KW-0720">Serine protease</keyword>
<organism evidence="6 7">
    <name type="scientific">Paraconexibacter algicola</name>
    <dbReference type="NCBI Taxonomy" id="2133960"/>
    <lineage>
        <taxon>Bacteria</taxon>
        <taxon>Bacillati</taxon>
        <taxon>Actinomycetota</taxon>
        <taxon>Thermoleophilia</taxon>
        <taxon>Solirubrobacterales</taxon>
        <taxon>Paraconexibacteraceae</taxon>
        <taxon>Paraconexibacter</taxon>
    </lineage>
</organism>
<feature type="domain" description="Peptidase S1" evidence="5">
    <location>
        <begin position="32"/>
        <end position="268"/>
    </location>
</feature>
<evidence type="ECO:0000313" key="6">
    <source>
        <dbReference type="EMBL" id="PTL60348.1"/>
    </source>
</evidence>
<evidence type="ECO:0000256" key="4">
    <source>
        <dbReference type="SAM" id="SignalP"/>
    </source>
</evidence>
<dbReference type="PROSITE" id="PS50240">
    <property type="entry name" value="TRYPSIN_DOM"/>
    <property type="match status" value="1"/>
</dbReference>
<protein>
    <recommendedName>
        <fullName evidence="5">Peptidase S1 domain-containing protein</fullName>
    </recommendedName>
</protein>
<dbReference type="PANTHER" id="PTHR24276:SF98">
    <property type="entry name" value="FI18310P1-RELATED"/>
    <property type="match status" value="1"/>
</dbReference>
<keyword evidence="3" id="KW-0378">Hydrolase</keyword>
<keyword evidence="3" id="KW-0645">Protease</keyword>
<dbReference type="InterPro" id="IPR043504">
    <property type="entry name" value="Peptidase_S1_PA_chymotrypsin"/>
</dbReference>
<dbReference type="CDD" id="cd00190">
    <property type="entry name" value="Tryp_SPc"/>
    <property type="match status" value="1"/>
</dbReference>
<evidence type="ECO:0000256" key="2">
    <source>
        <dbReference type="ARBA" id="ARBA00023157"/>
    </source>
</evidence>
<keyword evidence="2" id="KW-1015">Disulfide bond</keyword>